<proteinExistence type="predicted"/>
<accession>A0AAP3V005</accession>
<protein>
    <submittedName>
        <fullName evidence="1">Uncharacterized protein</fullName>
    </submittedName>
</protein>
<gene>
    <name evidence="1" type="ORF">PZ740_03325</name>
</gene>
<dbReference type="AlphaFoldDB" id="A0AAP3V005"/>
<evidence type="ECO:0000313" key="2">
    <source>
        <dbReference type="Proteomes" id="UP001301140"/>
    </source>
</evidence>
<name>A0AAP3V005_9PROT</name>
<dbReference type="Proteomes" id="UP001301140">
    <property type="component" value="Unassembled WGS sequence"/>
</dbReference>
<keyword evidence="2" id="KW-1185">Reference proteome</keyword>
<dbReference type="EMBL" id="JARGEQ010000016">
    <property type="protein sequence ID" value="MDF1585413.1"/>
    <property type="molecule type" value="Genomic_DNA"/>
</dbReference>
<comment type="caution">
    <text evidence="1">The sequence shown here is derived from an EMBL/GenBank/DDBJ whole genome shotgun (WGS) entry which is preliminary data.</text>
</comment>
<organism evidence="1 2">
    <name type="scientific">Marinimicrococcus flavescens</name>
    <dbReference type="NCBI Taxonomy" id="3031815"/>
    <lineage>
        <taxon>Bacteria</taxon>
        <taxon>Pseudomonadati</taxon>
        <taxon>Pseudomonadota</taxon>
        <taxon>Alphaproteobacteria</taxon>
        <taxon>Geminicoccales</taxon>
        <taxon>Geminicoccaceae</taxon>
        <taxon>Marinimicrococcus</taxon>
    </lineage>
</organism>
<dbReference type="RefSeq" id="WP_327787829.1">
    <property type="nucleotide sequence ID" value="NZ_JARGEQ010000016.1"/>
</dbReference>
<evidence type="ECO:0000313" key="1">
    <source>
        <dbReference type="EMBL" id="MDF1585413.1"/>
    </source>
</evidence>
<sequence>MSGNPHSFLFKPGLWLAEGSFSDGGGRRLDARGSSEIRHEKRRWLNIGRLEVAGETALVFENRCEIEPPSSFLEPVTWKADNPSLGRLRGRFIVVEEAILSAFATDDGTFGGSETMLRVDRDSYESMGYLATAEETVVSRWRLRLTRVG</sequence>
<reference evidence="1 2" key="1">
    <citation type="submission" date="2023-03" db="EMBL/GenBank/DDBJ databases">
        <title>YIM 152171 draft genome.</title>
        <authorList>
            <person name="Yang Z."/>
        </authorList>
    </citation>
    <scope>NUCLEOTIDE SEQUENCE [LARGE SCALE GENOMIC DNA]</scope>
    <source>
        <strain evidence="1 2">YIM 152171</strain>
    </source>
</reference>